<name>A0A9Q1H6D0_HOLLE</name>
<dbReference type="Pfam" id="PF03798">
    <property type="entry name" value="TRAM_LAG1_CLN8"/>
    <property type="match status" value="1"/>
</dbReference>
<evidence type="ECO:0000256" key="5">
    <source>
        <dbReference type="PROSITE-ProRule" id="PRU00205"/>
    </source>
</evidence>
<protein>
    <recommendedName>
        <fullName evidence="8">TLC domain-containing protein</fullName>
    </recommendedName>
</protein>
<dbReference type="AlphaFoldDB" id="A0A9Q1H6D0"/>
<feature type="domain" description="TLC" evidence="8">
    <location>
        <begin position="32"/>
        <end position="225"/>
    </location>
</feature>
<dbReference type="PANTHER" id="PTHR31898:SF1">
    <property type="entry name" value="TLC DOMAIN-CONTAINING PROTEIN 5"/>
    <property type="match status" value="1"/>
</dbReference>
<dbReference type="EMBL" id="JAIZAY010000010">
    <property type="protein sequence ID" value="KAJ8034844.1"/>
    <property type="molecule type" value="Genomic_DNA"/>
</dbReference>
<feature type="transmembrane region" description="Helical" evidence="7">
    <location>
        <begin position="6"/>
        <end position="26"/>
    </location>
</feature>
<feature type="transmembrane region" description="Helical" evidence="7">
    <location>
        <begin position="78"/>
        <end position="97"/>
    </location>
</feature>
<dbReference type="PANTHER" id="PTHR31898">
    <property type="entry name" value="TRANSMEMBRANE PROTEIN 136"/>
    <property type="match status" value="1"/>
</dbReference>
<feature type="transmembrane region" description="Helical" evidence="7">
    <location>
        <begin position="163"/>
        <end position="188"/>
    </location>
</feature>
<evidence type="ECO:0000256" key="6">
    <source>
        <dbReference type="SAM" id="MobiDB-lite"/>
    </source>
</evidence>
<proteinExistence type="predicted"/>
<evidence type="ECO:0000256" key="2">
    <source>
        <dbReference type="ARBA" id="ARBA00022692"/>
    </source>
</evidence>
<gene>
    <name evidence="9" type="ORF">HOLleu_21852</name>
</gene>
<dbReference type="OrthoDB" id="506011at2759"/>
<evidence type="ECO:0000256" key="4">
    <source>
        <dbReference type="ARBA" id="ARBA00023136"/>
    </source>
</evidence>
<sequence>MELMSLLPTELTLVFLASLTFSFLLYNSLRFSQERVAAYRIFVGIMSTILVLLSFITGRYYNHSFMTDPDGPNSLPENITLCVTLGYYIFESLYSLFNRGDTHSVMFFHHVVTSIGLATLLYYQQTGTEANIMLGGTEITTPILVAVRYIFKRWGRTHILKCAVLHLVATCIFITFRLVLGSYVMYIFVTNPKPKLIFKIYGMAIYMVGWPFTYSILQFGMKNFLQPLMKETEPKMTSNSHKLDQNSNGTIKTD</sequence>
<feature type="transmembrane region" description="Helical" evidence="7">
    <location>
        <begin position="200"/>
        <end position="220"/>
    </location>
</feature>
<comment type="caution">
    <text evidence="9">The sequence shown here is derived from an EMBL/GenBank/DDBJ whole genome shotgun (WGS) entry which is preliminary data.</text>
</comment>
<dbReference type="Proteomes" id="UP001152320">
    <property type="component" value="Chromosome 10"/>
</dbReference>
<evidence type="ECO:0000313" key="10">
    <source>
        <dbReference type="Proteomes" id="UP001152320"/>
    </source>
</evidence>
<dbReference type="InterPro" id="IPR042512">
    <property type="entry name" value="TLCD5"/>
</dbReference>
<evidence type="ECO:0000313" key="9">
    <source>
        <dbReference type="EMBL" id="KAJ8034844.1"/>
    </source>
</evidence>
<evidence type="ECO:0000256" key="7">
    <source>
        <dbReference type="SAM" id="Phobius"/>
    </source>
</evidence>
<keyword evidence="3 7" id="KW-1133">Transmembrane helix</keyword>
<organism evidence="9 10">
    <name type="scientific">Holothuria leucospilota</name>
    <name type="common">Black long sea cucumber</name>
    <name type="synonym">Mertensiothuria leucospilota</name>
    <dbReference type="NCBI Taxonomy" id="206669"/>
    <lineage>
        <taxon>Eukaryota</taxon>
        <taxon>Metazoa</taxon>
        <taxon>Echinodermata</taxon>
        <taxon>Eleutherozoa</taxon>
        <taxon>Echinozoa</taxon>
        <taxon>Holothuroidea</taxon>
        <taxon>Aspidochirotacea</taxon>
        <taxon>Aspidochirotida</taxon>
        <taxon>Holothuriidae</taxon>
        <taxon>Holothuria</taxon>
    </lineage>
</organism>
<accession>A0A9Q1H6D0</accession>
<keyword evidence="10" id="KW-1185">Reference proteome</keyword>
<feature type="transmembrane region" description="Helical" evidence="7">
    <location>
        <begin position="130"/>
        <end position="151"/>
    </location>
</feature>
<reference evidence="9" key="1">
    <citation type="submission" date="2021-10" db="EMBL/GenBank/DDBJ databases">
        <title>Tropical sea cucumber genome reveals ecological adaptation and Cuvierian tubules defense mechanism.</title>
        <authorList>
            <person name="Chen T."/>
        </authorList>
    </citation>
    <scope>NUCLEOTIDE SEQUENCE</scope>
    <source>
        <strain evidence="9">Nanhai2018</strain>
        <tissue evidence="9">Muscle</tissue>
    </source>
</reference>
<dbReference type="PROSITE" id="PS50922">
    <property type="entry name" value="TLC"/>
    <property type="match status" value="1"/>
</dbReference>
<feature type="region of interest" description="Disordered" evidence="6">
    <location>
        <begin position="235"/>
        <end position="254"/>
    </location>
</feature>
<evidence type="ECO:0000259" key="8">
    <source>
        <dbReference type="PROSITE" id="PS50922"/>
    </source>
</evidence>
<evidence type="ECO:0000256" key="3">
    <source>
        <dbReference type="ARBA" id="ARBA00022989"/>
    </source>
</evidence>
<keyword evidence="2 5" id="KW-0812">Transmembrane</keyword>
<dbReference type="InterPro" id="IPR006634">
    <property type="entry name" value="TLC-dom"/>
</dbReference>
<evidence type="ECO:0000256" key="1">
    <source>
        <dbReference type="ARBA" id="ARBA00004141"/>
    </source>
</evidence>
<comment type="subcellular location">
    <subcellularLocation>
        <location evidence="1">Membrane</location>
        <topology evidence="1">Multi-pass membrane protein</topology>
    </subcellularLocation>
</comment>
<feature type="transmembrane region" description="Helical" evidence="7">
    <location>
        <begin position="104"/>
        <end position="124"/>
    </location>
</feature>
<dbReference type="GO" id="GO:0016020">
    <property type="term" value="C:membrane"/>
    <property type="evidence" value="ECO:0007669"/>
    <property type="project" value="UniProtKB-SubCell"/>
</dbReference>
<keyword evidence="4 5" id="KW-0472">Membrane</keyword>
<feature type="transmembrane region" description="Helical" evidence="7">
    <location>
        <begin position="38"/>
        <end position="58"/>
    </location>
</feature>